<feature type="region of interest" description="Disordered" evidence="3">
    <location>
        <begin position="59"/>
        <end position="79"/>
    </location>
</feature>
<accession>N1MP21</accession>
<evidence type="ECO:0000259" key="4">
    <source>
        <dbReference type="Pfam" id="PF01464"/>
    </source>
</evidence>
<evidence type="ECO:0000313" key="6">
    <source>
        <dbReference type="Proteomes" id="UP000013201"/>
    </source>
</evidence>
<dbReference type="PANTHER" id="PTHR37423">
    <property type="entry name" value="SOLUBLE LYTIC MUREIN TRANSGLYCOSYLASE-RELATED"/>
    <property type="match status" value="1"/>
</dbReference>
<evidence type="ECO:0000313" key="5">
    <source>
        <dbReference type="EMBL" id="CCW18980.1"/>
    </source>
</evidence>
<comment type="caution">
    <text evidence="5">The sequence shown here is derived from an EMBL/GenBank/DDBJ whole genome shotgun (WGS) entry which is preliminary data.</text>
</comment>
<dbReference type="EMBL" id="CAVK010000162">
    <property type="protein sequence ID" value="CCW18980.1"/>
    <property type="molecule type" value="Genomic_DNA"/>
</dbReference>
<dbReference type="CDD" id="cd00254">
    <property type="entry name" value="LT-like"/>
    <property type="match status" value="1"/>
</dbReference>
<protein>
    <recommendedName>
        <fullName evidence="4">Transglycosylase SLT domain-containing protein</fullName>
    </recommendedName>
</protein>
<proteinExistence type="inferred from homology"/>
<name>N1MP21_9SPHN</name>
<evidence type="ECO:0000256" key="2">
    <source>
        <dbReference type="ARBA" id="ARBA00009387"/>
    </source>
</evidence>
<feature type="compositionally biased region" description="Polar residues" evidence="3">
    <location>
        <begin position="70"/>
        <end position="79"/>
    </location>
</feature>
<sequence>MGEGGELSFHAIFVAPTRGYQRCGTPGGALERCSGVRTPHFARVIVQVTAIADAEPASPAARAGIDSADTDTSNVSSTPQIRTDLMRGLHRLGFALIALTLFAPAHADEGKPIRSVKIFLMPTPASQKPADQGGTVPKPHSASGFRLIDLARDKVGEAMRDTFSSIAPGSELADREYKRVPLSPYSDIAVPGWMRTPMLSAPPAPGVFVADCMAVPYRPSGFLPLHIETRRRSAYNAMSAAACEAGIPVSLFDALVLNESAYNANAVSPKQAFGFAQLMPGTAAGLGVDRFNPLQNLSGGARYLRAQLDSFGHVHLALAAYNAGPGRVKGGRLPAIAETQSYVRNVLDKWARLTNSHRIAASRTFSDPVPRQSVPVERVRAADIQVF</sequence>
<feature type="domain" description="Transglycosylase SLT" evidence="4">
    <location>
        <begin position="239"/>
        <end position="329"/>
    </location>
</feature>
<dbReference type="PANTHER" id="PTHR37423:SF2">
    <property type="entry name" value="MEMBRANE-BOUND LYTIC MUREIN TRANSGLYCOSYLASE C"/>
    <property type="match status" value="1"/>
</dbReference>
<comment type="similarity">
    <text evidence="2">Belongs to the virb1 family.</text>
</comment>
<dbReference type="AlphaFoldDB" id="N1MP21"/>
<evidence type="ECO:0000256" key="3">
    <source>
        <dbReference type="SAM" id="MobiDB-lite"/>
    </source>
</evidence>
<dbReference type="Proteomes" id="UP000013201">
    <property type="component" value="Unassembled WGS sequence"/>
</dbReference>
<dbReference type="Gene3D" id="1.10.530.10">
    <property type="match status" value="1"/>
</dbReference>
<dbReference type="InterPro" id="IPR008258">
    <property type="entry name" value="Transglycosylase_SLT_dom_1"/>
</dbReference>
<reference evidence="6" key="2">
    <citation type="submission" date="2013-04" db="EMBL/GenBank/DDBJ databases">
        <title>Bisphenol A degrading Sphingobium sp. strain BiD32.</title>
        <authorList>
            <person name="Nielsen J.L."/>
            <person name="Zhou N.A."/>
            <person name="Kjeldal H."/>
        </authorList>
    </citation>
    <scope>NUCLEOTIDE SEQUENCE [LARGE SCALE GENOMIC DNA]</scope>
    <source>
        <strain evidence="6">BiD32</strain>
    </source>
</reference>
<dbReference type="SUPFAM" id="SSF53955">
    <property type="entry name" value="Lysozyme-like"/>
    <property type="match status" value="1"/>
</dbReference>
<evidence type="ECO:0000256" key="1">
    <source>
        <dbReference type="ARBA" id="ARBA00007734"/>
    </source>
</evidence>
<comment type="similarity">
    <text evidence="1">Belongs to the transglycosylase Slt family.</text>
</comment>
<reference evidence="5 6" key="1">
    <citation type="submission" date="2013-03" db="EMBL/GenBank/DDBJ databases">
        <authorList>
            <person name="Le V."/>
        </authorList>
    </citation>
    <scope>NUCLEOTIDE SEQUENCE [LARGE SCALE GENOMIC DNA]</scope>
    <source>
        <strain evidence="5 6">BiD32</strain>
    </source>
</reference>
<keyword evidence="6" id="KW-1185">Reference proteome</keyword>
<gene>
    <name evidence="5" type="ORF">EBBID32_33380</name>
</gene>
<dbReference type="Pfam" id="PF01464">
    <property type="entry name" value="SLT"/>
    <property type="match status" value="1"/>
</dbReference>
<organism evidence="5 6">
    <name type="scientific">Sphingobium indicum BiD32</name>
    <dbReference type="NCBI Taxonomy" id="1301087"/>
    <lineage>
        <taxon>Bacteria</taxon>
        <taxon>Pseudomonadati</taxon>
        <taxon>Pseudomonadota</taxon>
        <taxon>Alphaproteobacteria</taxon>
        <taxon>Sphingomonadales</taxon>
        <taxon>Sphingomonadaceae</taxon>
        <taxon>Sphingobium</taxon>
    </lineage>
</organism>
<dbReference type="InterPro" id="IPR023346">
    <property type="entry name" value="Lysozyme-like_dom_sf"/>
</dbReference>